<dbReference type="GO" id="GO:2000641">
    <property type="term" value="P:regulation of early endosome to late endosome transport"/>
    <property type="evidence" value="ECO:0007669"/>
    <property type="project" value="InterPro"/>
</dbReference>
<dbReference type="GO" id="GO:0010008">
    <property type="term" value="C:endosome membrane"/>
    <property type="evidence" value="ECO:0007669"/>
    <property type="project" value="TreeGrafter"/>
</dbReference>
<keyword evidence="2" id="KW-1185">Reference proteome</keyword>
<protein>
    <submittedName>
        <fullName evidence="3">U-box domain-containing protein 9-like</fullName>
    </submittedName>
</protein>
<dbReference type="AlphaFoldDB" id="A0A0M3JKZ6"/>
<dbReference type="PANTHER" id="PTHR36983">
    <property type="entry name" value="DNAJ HOMOLOG SUBFAMILY C MEMBER 13"/>
    <property type="match status" value="1"/>
</dbReference>
<dbReference type="EMBL" id="UYRR01021033">
    <property type="protein sequence ID" value="VDK30772.1"/>
    <property type="molecule type" value="Genomic_DNA"/>
</dbReference>
<dbReference type="Proteomes" id="UP000267096">
    <property type="component" value="Unassembled WGS sequence"/>
</dbReference>
<dbReference type="WBParaSite" id="ASIM_0000832301-mRNA-1">
    <property type="protein sequence ID" value="ASIM_0000832301-mRNA-1"/>
    <property type="gene ID" value="ASIM_0000832301"/>
</dbReference>
<reference evidence="3" key="1">
    <citation type="submission" date="2017-02" db="UniProtKB">
        <authorList>
            <consortium name="WormBaseParasite"/>
        </authorList>
    </citation>
    <scope>IDENTIFICATION</scope>
</reference>
<dbReference type="InterPro" id="IPR044978">
    <property type="entry name" value="GRV2/DNAJC13"/>
</dbReference>
<name>A0A0M3JKZ6_ANISI</name>
<dbReference type="GO" id="GO:0006898">
    <property type="term" value="P:receptor-mediated endocytosis"/>
    <property type="evidence" value="ECO:0007669"/>
    <property type="project" value="TreeGrafter"/>
</dbReference>
<dbReference type="OrthoDB" id="69656at2759"/>
<sequence>MKHLQIVSVSAKNKECVSDIASISQLSLIFALIIQQPKAIPMVLESLLSLSSNGRVVKETLEYGGLLYILHILCEANQADSGEDRIRAAELLAKLQTD</sequence>
<dbReference type="GO" id="GO:0007032">
    <property type="term" value="P:endosome organization"/>
    <property type="evidence" value="ECO:0007669"/>
    <property type="project" value="InterPro"/>
</dbReference>
<gene>
    <name evidence="1" type="ORF">ASIM_LOCUS8085</name>
</gene>
<reference evidence="1 2" key="2">
    <citation type="submission" date="2018-11" db="EMBL/GenBank/DDBJ databases">
        <authorList>
            <consortium name="Pathogen Informatics"/>
        </authorList>
    </citation>
    <scope>NUCLEOTIDE SEQUENCE [LARGE SCALE GENOMIC DNA]</scope>
</reference>
<evidence type="ECO:0000313" key="3">
    <source>
        <dbReference type="WBParaSite" id="ASIM_0000832301-mRNA-1"/>
    </source>
</evidence>
<proteinExistence type="predicted"/>
<accession>A0A0M3JKZ6</accession>
<dbReference type="PANTHER" id="PTHR36983:SF2">
    <property type="entry name" value="DNAJ HOMOLOG SUBFAMILY C MEMBER 13"/>
    <property type="match status" value="1"/>
</dbReference>
<organism evidence="3">
    <name type="scientific">Anisakis simplex</name>
    <name type="common">Herring worm</name>
    <dbReference type="NCBI Taxonomy" id="6269"/>
    <lineage>
        <taxon>Eukaryota</taxon>
        <taxon>Metazoa</taxon>
        <taxon>Ecdysozoa</taxon>
        <taxon>Nematoda</taxon>
        <taxon>Chromadorea</taxon>
        <taxon>Rhabditida</taxon>
        <taxon>Spirurina</taxon>
        <taxon>Ascaridomorpha</taxon>
        <taxon>Ascaridoidea</taxon>
        <taxon>Anisakidae</taxon>
        <taxon>Anisakis</taxon>
        <taxon>Anisakis simplex complex</taxon>
    </lineage>
</organism>
<evidence type="ECO:0000313" key="1">
    <source>
        <dbReference type="EMBL" id="VDK30772.1"/>
    </source>
</evidence>
<evidence type="ECO:0000313" key="2">
    <source>
        <dbReference type="Proteomes" id="UP000267096"/>
    </source>
</evidence>